<dbReference type="AlphaFoldDB" id="A5G2E9"/>
<proteinExistence type="inferred from homology"/>
<dbReference type="InterPro" id="IPR016181">
    <property type="entry name" value="Acyl_CoA_acyltransferase"/>
</dbReference>
<evidence type="ECO:0000256" key="2">
    <source>
        <dbReference type="ARBA" id="ARBA00023315"/>
    </source>
</evidence>
<dbReference type="InterPro" id="IPR051531">
    <property type="entry name" value="N-acetyltransferase"/>
</dbReference>
<dbReference type="eggNOG" id="COG1670">
    <property type="taxonomic scope" value="Bacteria"/>
</dbReference>
<dbReference type="Gene3D" id="3.40.630.30">
    <property type="match status" value="1"/>
</dbReference>
<dbReference type="STRING" id="349163.Acry_2841"/>
<keyword evidence="2" id="KW-0012">Acyltransferase</keyword>
<comment type="similarity">
    <text evidence="3">Belongs to the acetyltransferase family. RimJ subfamily.</text>
</comment>
<feature type="domain" description="N-acetyltransferase" evidence="4">
    <location>
        <begin position="27"/>
        <end position="172"/>
    </location>
</feature>
<protein>
    <submittedName>
        <fullName evidence="5">GCN5-related N-acetyltransferase</fullName>
    </submittedName>
</protein>
<evidence type="ECO:0000313" key="5">
    <source>
        <dbReference type="EMBL" id="ABQ32031.1"/>
    </source>
</evidence>
<name>A5G2E9_ACICJ</name>
<dbReference type="Pfam" id="PF13302">
    <property type="entry name" value="Acetyltransf_3"/>
    <property type="match status" value="1"/>
</dbReference>
<dbReference type="PROSITE" id="PS51186">
    <property type="entry name" value="GNAT"/>
    <property type="match status" value="1"/>
</dbReference>
<reference evidence="5 6" key="1">
    <citation type="submission" date="2007-05" db="EMBL/GenBank/DDBJ databases">
        <title>Complete sequence of chromosome of Acidiphilium cryptum JF-5.</title>
        <authorList>
            <consortium name="US DOE Joint Genome Institute"/>
            <person name="Copeland A."/>
            <person name="Lucas S."/>
            <person name="Lapidus A."/>
            <person name="Barry K."/>
            <person name="Detter J.C."/>
            <person name="Glavina del Rio T."/>
            <person name="Hammon N."/>
            <person name="Israni S."/>
            <person name="Dalin E."/>
            <person name="Tice H."/>
            <person name="Pitluck S."/>
            <person name="Sims D."/>
            <person name="Brettin T."/>
            <person name="Bruce D."/>
            <person name="Han C."/>
            <person name="Schmutz J."/>
            <person name="Larimer F."/>
            <person name="Land M."/>
            <person name="Hauser L."/>
            <person name="Kyrpides N."/>
            <person name="Kim E."/>
            <person name="Magnuson T."/>
            <person name="Richardson P."/>
        </authorList>
    </citation>
    <scope>NUCLEOTIDE SEQUENCE [LARGE SCALE GENOMIC DNA]</scope>
    <source>
        <strain evidence="5 6">JF-5</strain>
    </source>
</reference>
<dbReference type="EMBL" id="CP000697">
    <property type="protein sequence ID" value="ABQ32031.1"/>
    <property type="molecule type" value="Genomic_DNA"/>
</dbReference>
<dbReference type="InterPro" id="IPR000182">
    <property type="entry name" value="GNAT_dom"/>
</dbReference>
<dbReference type="GO" id="GO:0016747">
    <property type="term" value="F:acyltransferase activity, transferring groups other than amino-acyl groups"/>
    <property type="evidence" value="ECO:0007669"/>
    <property type="project" value="InterPro"/>
</dbReference>
<organism evidence="5 6">
    <name type="scientific">Acidiphilium cryptum (strain JF-5)</name>
    <dbReference type="NCBI Taxonomy" id="349163"/>
    <lineage>
        <taxon>Bacteria</taxon>
        <taxon>Pseudomonadati</taxon>
        <taxon>Pseudomonadota</taxon>
        <taxon>Alphaproteobacteria</taxon>
        <taxon>Acetobacterales</taxon>
        <taxon>Acidocellaceae</taxon>
        <taxon>Acidiphilium</taxon>
    </lineage>
</organism>
<dbReference type="PANTHER" id="PTHR43792:SF8">
    <property type="entry name" value="[RIBOSOMAL PROTEIN US5]-ALANINE N-ACETYLTRANSFERASE"/>
    <property type="match status" value="1"/>
</dbReference>
<dbReference type="PANTHER" id="PTHR43792">
    <property type="entry name" value="GNAT FAMILY, PUTATIVE (AFU_ORTHOLOGUE AFUA_3G00765)-RELATED-RELATED"/>
    <property type="match status" value="1"/>
</dbReference>
<dbReference type="KEGG" id="acr:Acry_2841"/>
<sequence>MHDRTGLTGTPPVAVRLVTARLRLAPLAIADAAELAAVTDHPIITGRIDFLSSPFGPAQARALIESAPGFHGIRLAADGQLIGLLGAHRGPTDGGGSAIEIGYWIGPAFQRCGYAREALTAMLRALHGEIVFAECHPANIPSWSLLRAVGFEPTGRAGKREGRERLSYVPPA</sequence>
<evidence type="ECO:0000256" key="3">
    <source>
        <dbReference type="ARBA" id="ARBA00038502"/>
    </source>
</evidence>
<dbReference type="SUPFAM" id="SSF55729">
    <property type="entry name" value="Acyl-CoA N-acyltransferases (Nat)"/>
    <property type="match status" value="1"/>
</dbReference>
<gene>
    <name evidence="5" type="ordered locus">Acry_2841</name>
</gene>
<accession>A5G2E9</accession>
<dbReference type="HOGENOM" id="CLU_013985_3_4_5"/>
<keyword evidence="6" id="KW-1185">Reference proteome</keyword>
<dbReference type="Proteomes" id="UP000000245">
    <property type="component" value="Chromosome"/>
</dbReference>
<keyword evidence="1 5" id="KW-0808">Transferase</keyword>
<evidence type="ECO:0000256" key="1">
    <source>
        <dbReference type="ARBA" id="ARBA00022679"/>
    </source>
</evidence>
<evidence type="ECO:0000259" key="4">
    <source>
        <dbReference type="PROSITE" id="PS51186"/>
    </source>
</evidence>
<evidence type="ECO:0000313" key="6">
    <source>
        <dbReference type="Proteomes" id="UP000000245"/>
    </source>
</evidence>